<protein>
    <recommendedName>
        <fullName evidence="5">TGS domain-containing protein</fullName>
    </recommendedName>
</protein>
<dbReference type="InterPro" id="IPR013029">
    <property type="entry name" value="YchF_C"/>
</dbReference>
<dbReference type="SUPFAM" id="SSF81271">
    <property type="entry name" value="TGS-like"/>
    <property type="match status" value="1"/>
</dbReference>
<dbReference type="GO" id="GO:0046872">
    <property type="term" value="F:metal ion binding"/>
    <property type="evidence" value="ECO:0007669"/>
    <property type="project" value="UniProtKB-KW"/>
</dbReference>
<keyword evidence="7" id="KW-1185">Reference proteome</keyword>
<evidence type="ECO:0000256" key="1">
    <source>
        <dbReference type="ARBA" id="ARBA00001946"/>
    </source>
</evidence>
<dbReference type="SUPFAM" id="SSF52540">
    <property type="entry name" value="P-loop containing nucleoside triphosphate hydrolases"/>
    <property type="match status" value="1"/>
</dbReference>
<evidence type="ECO:0000256" key="2">
    <source>
        <dbReference type="ARBA" id="ARBA00022723"/>
    </source>
</evidence>
<dbReference type="RefSeq" id="WP_059176400.1">
    <property type="nucleotide sequence ID" value="NZ_BCNO01000001.1"/>
</dbReference>
<proteinExistence type="predicted"/>
<dbReference type="NCBIfam" id="TIGR00092">
    <property type="entry name" value="redox-regulated ATPase YchF"/>
    <property type="match status" value="1"/>
</dbReference>
<dbReference type="PANTHER" id="PTHR23305:SF18">
    <property type="entry name" value="OBG-TYPE G DOMAIN-CONTAINING PROTEIN"/>
    <property type="match status" value="1"/>
</dbReference>
<dbReference type="GO" id="GO:0005737">
    <property type="term" value="C:cytoplasm"/>
    <property type="evidence" value="ECO:0007669"/>
    <property type="project" value="TreeGrafter"/>
</dbReference>
<comment type="cofactor">
    <cofactor evidence="1">
        <name>Mg(2+)</name>
        <dbReference type="ChEBI" id="CHEBI:18420"/>
    </cofactor>
</comment>
<comment type="caution">
    <text evidence="6">The sequence shown here is derived from an EMBL/GenBank/DDBJ whole genome shotgun (WGS) entry which is preliminary data.</text>
</comment>
<dbReference type="GO" id="GO:0005524">
    <property type="term" value="F:ATP binding"/>
    <property type="evidence" value="ECO:0007669"/>
    <property type="project" value="UniProtKB-KW"/>
</dbReference>
<dbReference type="Pfam" id="PF01926">
    <property type="entry name" value="MMR_HSR1"/>
    <property type="match status" value="1"/>
</dbReference>
<accession>A0A0U9IA49</accession>
<keyword evidence="4" id="KW-0067">ATP-binding</keyword>
<dbReference type="STRING" id="86166.TAGGR_11197"/>
<dbReference type="Gene3D" id="1.10.150.300">
    <property type="entry name" value="TGS-like domain"/>
    <property type="match status" value="1"/>
</dbReference>
<gene>
    <name evidence="6" type="ORF">TAGGR_11197</name>
</gene>
<evidence type="ECO:0000313" key="6">
    <source>
        <dbReference type="EMBL" id="GAQ94998.1"/>
    </source>
</evidence>
<dbReference type="InterPro" id="IPR004095">
    <property type="entry name" value="TGS"/>
</dbReference>
<dbReference type="CDD" id="cd04867">
    <property type="entry name" value="TGS_YchF_OLA1"/>
    <property type="match status" value="1"/>
</dbReference>
<evidence type="ECO:0000313" key="7">
    <source>
        <dbReference type="Proteomes" id="UP000054976"/>
    </source>
</evidence>
<keyword evidence="3" id="KW-0547">Nucleotide-binding</keyword>
<reference evidence="7" key="1">
    <citation type="submission" date="2016-01" db="EMBL/GenBank/DDBJ databases">
        <title>Draft genome sequence of Thermodesulfovibrio aggregans strain TGE-P1.</title>
        <authorList>
            <person name="Sekiguchi Y."/>
            <person name="Ohashi A."/>
            <person name="Matsuura N."/>
            <person name="Tourlousse M.D."/>
        </authorList>
    </citation>
    <scope>NUCLEOTIDE SEQUENCE [LARGE SCALE GENOMIC DNA]</scope>
    <source>
        <strain evidence="7">TGE-P1</strain>
    </source>
</reference>
<dbReference type="GO" id="GO:0016887">
    <property type="term" value="F:ATP hydrolysis activity"/>
    <property type="evidence" value="ECO:0007669"/>
    <property type="project" value="InterPro"/>
</dbReference>
<dbReference type="PIRSF" id="PIRSF006641">
    <property type="entry name" value="CHP00092"/>
    <property type="match status" value="1"/>
</dbReference>
<dbReference type="InterPro" id="IPR027417">
    <property type="entry name" value="P-loop_NTPase"/>
</dbReference>
<dbReference type="InterPro" id="IPR023192">
    <property type="entry name" value="TGS-like_dom_sf"/>
</dbReference>
<dbReference type="InterPro" id="IPR012676">
    <property type="entry name" value="TGS-like"/>
</dbReference>
<dbReference type="EMBL" id="BCNO01000001">
    <property type="protein sequence ID" value="GAQ94998.1"/>
    <property type="molecule type" value="Genomic_DNA"/>
</dbReference>
<dbReference type="InterPro" id="IPR012675">
    <property type="entry name" value="Beta-grasp_dom_sf"/>
</dbReference>
<dbReference type="PRINTS" id="PR00326">
    <property type="entry name" value="GTP1OBG"/>
</dbReference>
<dbReference type="AlphaFoldDB" id="A0A0U9IA49"/>
<dbReference type="Gene3D" id="3.10.20.30">
    <property type="match status" value="1"/>
</dbReference>
<keyword evidence="2" id="KW-0479">Metal-binding</keyword>
<name>A0A0U9IA49_9BACT</name>
<dbReference type="Gene3D" id="3.40.50.300">
    <property type="entry name" value="P-loop containing nucleotide triphosphate hydrolases"/>
    <property type="match status" value="1"/>
</dbReference>
<evidence type="ECO:0000256" key="4">
    <source>
        <dbReference type="ARBA" id="ARBA00022840"/>
    </source>
</evidence>
<dbReference type="PANTHER" id="PTHR23305">
    <property type="entry name" value="OBG GTPASE FAMILY"/>
    <property type="match status" value="1"/>
</dbReference>
<dbReference type="InterPro" id="IPR004396">
    <property type="entry name" value="ATPase_YchF/OLA1"/>
</dbReference>
<dbReference type="Pfam" id="PF06071">
    <property type="entry name" value="YchF-GTPase_C"/>
    <property type="match status" value="1"/>
</dbReference>
<dbReference type="PROSITE" id="PS51880">
    <property type="entry name" value="TGS"/>
    <property type="match status" value="1"/>
</dbReference>
<sequence>MKIALTGFFNSGKTTIFNAITCQKIEISSYPTQADKVHRGILQVDDSRLKKISEIVKPKKTTFAQVECLDIAGFIKDNPSHNAKVIREIMDVDALIYILRGFEDLSVPYQFNTIDPVRDLNELEYEFIMIDLDLVTKRIERMAEQKKKGQKINEGEMEVLTVLRTHLENGEPLRKLKLTEKNMKQIRHLNFLTLKPVFAVINADEKSFNEGRFKDTGILTICGSLESEIIQLPPDEISSFLIALGIDEPVSKKIIRKAYEILDYISFFTAGPQEVRAWSIKKGTVAVDAAGKIHSDIQRGFIRAEVISYDDFLSLEGDLNLAKQKGLLRLEGKEYEVKDGDIITFRFKV</sequence>
<dbReference type="Proteomes" id="UP000054976">
    <property type="component" value="Unassembled WGS sequence"/>
</dbReference>
<dbReference type="FunFam" id="3.10.20.30:FF:000001">
    <property type="entry name" value="Ribosome-binding ATPase YchF"/>
    <property type="match status" value="1"/>
</dbReference>
<dbReference type="OrthoDB" id="9807318at2"/>
<dbReference type="GO" id="GO:0005525">
    <property type="term" value="F:GTP binding"/>
    <property type="evidence" value="ECO:0007669"/>
    <property type="project" value="InterPro"/>
</dbReference>
<evidence type="ECO:0000256" key="3">
    <source>
        <dbReference type="ARBA" id="ARBA00022741"/>
    </source>
</evidence>
<evidence type="ECO:0000259" key="5">
    <source>
        <dbReference type="PROSITE" id="PS51880"/>
    </source>
</evidence>
<dbReference type="FunFam" id="1.10.150.300:FF:000001">
    <property type="entry name" value="Ribosome-binding ATPase YchF"/>
    <property type="match status" value="1"/>
</dbReference>
<feature type="domain" description="TGS" evidence="5">
    <location>
        <begin position="263"/>
        <end position="347"/>
    </location>
</feature>
<dbReference type="InterPro" id="IPR006073">
    <property type="entry name" value="GTP-bd"/>
</dbReference>
<organism evidence="6 7">
    <name type="scientific">Thermodesulfovibrio aggregans</name>
    <dbReference type="NCBI Taxonomy" id="86166"/>
    <lineage>
        <taxon>Bacteria</taxon>
        <taxon>Pseudomonadati</taxon>
        <taxon>Nitrospirota</taxon>
        <taxon>Thermodesulfovibrionia</taxon>
        <taxon>Thermodesulfovibrionales</taxon>
        <taxon>Thermodesulfovibrionaceae</taxon>
        <taxon>Thermodesulfovibrio</taxon>
    </lineage>
</organism>